<evidence type="ECO:0000313" key="2">
    <source>
        <dbReference type="Proteomes" id="UP000218244"/>
    </source>
</evidence>
<reference evidence="1 2" key="1">
    <citation type="submission" date="2016-02" db="EMBL/GenBank/DDBJ databases">
        <title>Corynebacterium glutamicum N24 whole genome sequencing project.</title>
        <authorList>
            <person name="Matsutani M."/>
            <person name="Nangtapong N."/>
            <person name="Yakushi T."/>
            <person name="Matsushita K."/>
        </authorList>
    </citation>
    <scope>NUCLEOTIDE SEQUENCE [LARGE SCALE GENOMIC DNA]</scope>
    <source>
        <strain evidence="1 2">N24</strain>
    </source>
</reference>
<dbReference type="KEGG" id="csur:N24_2309"/>
<gene>
    <name evidence="1" type="ORF">N24_2309</name>
</gene>
<dbReference type="AlphaFoldDB" id="A0A160PU18"/>
<accession>A0A160PU18</accession>
<dbReference type="Proteomes" id="UP000218244">
    <property type="component" value="Chromosome"/>
</dbReference>
<dbReference type="InterPro" id="IPR021412">
    <property type="entry name" value="DUF3052"/>
</dbReference>
<evidence type="ECO:0000313" key="1">
    <source>
        <dbReference type="EMBL" id="BAU96571.1"/>
    </source>
</evidence>
<dbReference type="Pfam" id="PF11253">
    <property type="entry name" value="DUF3052"/>
    <property type="match status" value="1"/>
</dbReference>
<organism evidence="1 2">
    <name type="scientific">Corynebacterium suranareeae</name>
    <dbReference type="NCBI Taxonomy" id="2506452"/>
    <lineage>
        <taxon>Bacteria</taxon>
        <taxon>Bacillati</taxon>
        <taxon>Actinomycetota</taxon>
        <taxon>Actinomycetes</taxon>
        <taxon>Mycobacteriales</taxon>
        <taxon>Corynebacteriaceae</taxon>
        <taxon>Corynebacterium</taxon>
    </lineage>
</organism>
<dbReference type="EMBL" id="AP017369">
    <property type="protein sequence ID" value="BAU96571.1"/>
    <property type="molecule type" value="Genomic_DNA"/>
</dbReference>
<sequence>MADAPGAVKQGAQDYAQLLGIQSGHIVQEIGWDEDSDTLISESIEDAIGEELLDEETDELCDVVLLWWREDDGDLVDGLVDSIRSLAENGRVWVLTPGIGKEGALAPGVISESAQLAGLVQTKAERLGAWQGSCLVQRGNKKS</sequence>
<evidence type="ECO:0008006" key="3">
    <source>
        <dbReference type="Google" id="ProtNLM"/>
    </source>
</evidence>
<name>A0A160PU18_9CORY</name>
<proteinExistence type="predicted"/>
<protein>
    <recommendedName>
        <fullName evidence="3">DUF3052 domain-containing protein</fullName>
    </recommendedName>
</protein>
<dbReference type="RefSeq" id="WP_096457220.1">
    <property type="nucleotide sequence ID" value="NZ_AP017369.1"/>
</dbReference>
<keyword evidence="2" id="KW-1185">Reference proteome</keyword>